<feature type="domain" description="HAMP" evidence="8">
    <location>
        <begin position="368"/>
        <end position="420"/>
    </location>
</feature>
<feature type="coiled-coil region" evidence="5">
    <location>
        <begin position="305"/>
        <end position="337"/>
    </location>
</feature>
<keyword evidence="6" id="KW-1133">Transmembrane helix</keyword>
<dbReference type="GO" id="GO:0006935">
    <property type="term" value="P:chemotaxis"/>
    <property type="evidence" value="ECO:0007669"/>
    <property type="project" value="UniProtKB-KW"/>
</dbReference>
<evidence type="ECO:0000256" key="3">
    <source>
        <dbReference type="ARBA" id="ARBA00029447"/>
    </source>
</evidence>
<dbReference type="InterPro" id="IPR051310">
    <property type="entry name" value="MCP_chemotaxis"/>
</dbReference>
<evidence type="ECO:0000313" key="9">
    <source>
        <dbReference type="EMBL" id="SDZ61021.1"/>
    </source>
</evidence>
<dbReference type="PANTHER" id="PTHR43531:SF11">
    <property type="entry name" value="METHYL-ACCEPTING CHEMOTAXIS PROTEIN 3"/>
    <property type="match status" value="1"/>
</dbReference>
<dbReference type="Proteomes" id="UP000198914">
    <property type="component" value="Unassembled WGS sequence"/>
</dbReference>
<dbReference type="OrthoDB" id="8482111at2"/>
<evidence type="ECO:0000259" key="8">
    <source>
        <dbReference type="PROSITE" id="PS50885"/>
    </source>
</evidence>
<dbReference type="GO" id="GO:0016020">
    <property type="term" value="C:membrane"/>
    <property type="evidence" value="ECO:0007669"/>
    <property type="project" value="UniProtKB-SubCell"/>
</dbReference>
<feature type="domain" description="HAMP" evidence="8">
    <location>
        <begin position="224"/>
        <end position="276"/>
    </location>
</feature>
<dbReference type="SUPFAM" id="SSF158472">
    <property type="entry name" value="HAMP domain-like"/>
    <property type="match status" value="1"/>
</dbReference>
<dbReference type="STRING" id="1244108.SAMN05444004_13210"/>
<sequence>MHDINKDRMILPADPPPDVDHGVAGGHVMSLRPYRSLMVRVTGSVLLILAVALCVLSIAIFQRISASGEAEFRNVAEQKAILLADRVSRHVRANDIDSVDAASRAFFRIDGIGVLAVRVIREDGSQIFVSSATSQPAVEYFKDFAVAAAAPVNPESARMPHQLLVRVPIYGPLGPEGATADWFEAIFETTQLDARIANELLRIGVLSVSVFATVGFLVAAMLQLTVISPLDRMVQAMQGLAEGKLDVVIPSTGLNELARIGATLRVFRANIMEREVHAARSAEAEARTKALQAEQAVTQAADRAAAEARENEARQRAELVASERQELQEELESVLAAAAAGDFQLRMGLEDVPEEQIALRERLNTTMERVQGSLNDVINVLAELEAGRLSARMEGQRTGAFAKLQASANATADHLEAALGDLSRHATGILDDSSDLSASAEDLSKRTERTAGSLAETTHALEQIVGSISATADLSAGAQGFAEAAREEARESGQIVRDAVQSMHEIQNVSEQISRTLGVINDIAFQTNLLALNAGVEAARAGEAGRGFAVVASEVRALAQRASEAAHQIGGLIETSSEQIDKGVQRVARTGKTLTTLGESIEKIGDQVVDIAEAARSQSRAAAEINRAMGEIDGATQQNTAMFEEITTANQSLKGAASQMLRLIEQFDLGGDANEFRAWSQVG</sequence>
<dbReference type="EMBL" id="FNPX01000032">
    <property type="protein sequence ID" value="SDZ61021.1"/>
    <property type="molecule type" value="Genomic_DNA"/>
</dbReference>
<dbReference type="InterPro" id="IPR003660">
    <property type="entry name" value="HAMP_dom"/>
</dbReference>
<dbReference type="InterPro" id="IPR004089">
    <property type="entry name" value="MCPsignal_dom"/>
</dbReference>
<comment type="similarity">
    <text evidence="3">Belongs to the methyl-accepting chemotaxis (MCP) protein family.</text>
</comment>
<dbReference type="SMART" id="SM00283">
    <property type="entry name" value="MA"/>
    <property type="match status" value="1"/>
</dbReference>
<comment type="subcellular location">
    <subcellularLocation>
        <location evidence="1">Membrane</location>
    </subcellularLocation>
</comment>
<dbReference type="Gene3D" id="6.10.340.10">
    <property type="match status" value="1"/>
</dbReference>
<evidence type="ECO:0000256" key="4">
    <source>
        <dbReference type="PROSITE-ProRule" id="PRU00284"/>
    </source>
</evidence>
<keyword evidence="4" id="KW-0807">Transducer</keyword>
<feature type="transmembrane region" description="Helical" evidence="6">
    <location>
        <begin position="200"/>
        <end position="222"/>
    </location>
</feature>
<dbReference type="AlphaFoldDB" id="A0A1H3UG26"/>
<feature type="transmembrane region" description="Helical" evidence="6">
    <location>
        <begin position="37"/>
        <end position="61"/>
    </location>
</feature>
<dbReference type="SMART" id="SM00304">
    <property type="entry name" value="HAMP"/>
    <property type="match status" value="2"/>
</dbReference>
<dbReference type="PROSITE" id="PS50885">
    <property type="entry name" value="HAMP"/>
    <property type="match status" value="2"/>
</dbReference>
<feature type="domain" description="Methyl-accepting transducer" evidence="7">
    <location>
        <begin position="425"/>
        <end position="654"/>
    </location>
</feature>
<keyword evidence="2" id="KW-0145">Chemotaxis</keyword>
<keyword evidence="6" id="KW-0812">Transmembrane</keyword>
<evidence type="ECO:0000259" key="7">
    <source>
        <dbReference type="PROSITE" id="PS50111"/>
    </source>
</evidence>
<dbReference type="PROSITE" id="PS50111">
    <property type="entry name" value="CHEMOTAXIS_TRANSDUC_2"/>
    <property type="match status" value="1"/>
</dbReference>
<organism evidence="9 10">
    <name type="scientific">Jannaschia faecimaris</name>
    <dbReference type="NCBI Taxonomy" id="1244108"/>
    <lineage>
        <taxon>Bacteria</taxon>
        <taxon>Pseudomonadati</taxon>
        <taxon>Pseudomonadota</taxon>
        <taxon>Alphaproteobacteria</taxon>
        <taxon>Rhodobacterales</taxon>
        <taxon>Roseobacteraceae</taxon>
        <taxon>Jannaschia</taxon>
    </lineage>
</organism>
<evidence type="ECO:0000256" key="1">
    <source>
        <dbReference type="ARBA" id="ARBA00004370"/>
    </source>
</evidence>
<keyword evidence="10" id="KW-1185">Reference proteome</keyword>
<evidence type="ECO:0000256" key="2">
    <source>
        <dbReference type="ARBA" id="ARBA00022500"/>
    </source>
</evidence>
<accession>A0A1H3UG26</accession>
<name>A0A1H3UG26_9RHOB</name>
<evidence type="ECO:0000256" key="5">
    <source>
        <dbReference type="SAM" id="Coils"/>
    </source>
</evidence>
<dbReference type="Pfam" id="PF00672">
    <property type="entry name" value="HAMP"/>
    <property type="match status" value="1"/>
</dbReference>
<reference evidence="10" key="1">
    <citation type="submission" date="2016-10" db="EMBL/GenBank/DDBJ databases">
        <authorList>
            <person name="Varghese N."/>
            <person name="Submissions S."/>
        </authorList>
    </citation>
    <scope>NUCLEOTIDE SEQUENCE [LARGE SCALE GENOMIC DNA]</scope>
    <source>
        <strain evidence="10">DSM 100420</strain>
    </source>
</reference>
<dbReference type="FunFam" id="1.10.287.950:FF:000001">
    <property type="entry name" value="Methyl-accepting chemotaxis sensory transducer"/>
    <property type="match status" value="1"/>
</dbReference>
<dbReference type="CDD" id="cd06225">
    <property type="entry name" value="HAMP"/>
    <property type="match status" value="1"/>
</dbReference>
<proteinExistence type="inferred from homology"/>
<gene>
    <name evidence="9" type="ORF">SAMN05444004_13210</name>
</gene>
<dbReference type="Pfam" id="PF00015">
    <property type="entry name" value="MCPsignal"/>
    <property type="match status" value="1"/>
</dbReference>
<keyword evidence="6" id="KW-0472">Membrane</keyword>
<keyword evidence="5" id="KW-0175">Coiled coil</keyword>
<evidence type="ECO:0000313" key="10">
    <source>
        <dbReference type="Proteomes" id="UP000198914"/>
    </source>
</evidence>
<dbReference type="Pfam" id="PF18947">
    <property type="entry name" value="HAMP_2"/>
    <property type="match status" value="1"/>
</dbReference>
<dbReference type="PANTHER" id="PTHR43531">
    <property type="entry name" value="PROTEIN ICFG"/>
    <property type="match status" value="1"/>
</dbReference>
<protein>
    <submittedName>
        <fullName evidence="9">Methyl-accepting chemotaxis protein</fullName>
    </submittedName>
</protein>
<dbReference type="Gene3D" id="1.10.287.950">
    <property type="entry name" value="Methyl-accepting chemotaxis protein"/>
    <property type="match status" value="1"/>
</dbReference>
<dbReference type="GO" id="GO:0007165">
    <property type="term" value="P:signal transduction"/>
    <property type="evidence" value="ECO:0007669"/>
    <property type="project" value="UniProtKB-KW"/>
</dbReference>
<dbReference type="SUPFAM" id="SSF58104">
    <property type="entry name" value="Methyl-accepting chemotaxis protein (MCP) signaling domain"/>
    <property type="match status" value="1"/>
</dbReference>
<evidence type="ECO:0000256" key="6">
    <source>
        <dbReference type="SAM" id="Phobius"/>
    </source>
</evidence>